<evidence type="ECO:0000313" key="4">
    <source>
        <dbReference type="Proteomes" id="UP001231518"/>
    </source>
</evidence>
<dbReference type="AlphaFoldDB" id="A0AAD8E196"/>
<evidence type="ECO:0000256" key="2">
    <source>
        <dbReference type="SAM" id="MobiDB-lite"/>
    </source>
</evidence>
<evidence type="ECO:0000313" key="3">
    <source>
        <dbReference type="EMBL" id="KAJ8735626.1"/>
    </source>
</evidence>
<proteinExistence type="predicted"/>
<organism evidence="3 4">
    <name type="scientific">Mythimna separata</name>
    <name type="common">Oriental armyworm</name>
    <name type="synonym">Pseudaletia separata</name>
    <dbReference type="NCBI Taxonomy" id="271217"/>
    <lineage>
        <taxon>Eukaryota</taxon>
        <taxon>Metazoa</taxon>
        <taxon>Ecdysozoa</taxon>
        <taxon>Arthropoda</taxon>
        <taxon>Hexapoda</taxon>
        <taxon>Insecta</taxon>
        <taxon>Pterygota</taxon>
        <taxon>Neoptera</taxon>
        <taxon>Endopterygota</taxon>
        <taxon>Lepidoptera</taxon>
        <taxon>Glossata</taxon>
        <taxon>Ditrysia</taxon>
        <taxon>Noctuoidea</taxon>
        <taxon>Noctuidae</taxon>
        <taxon>Noctuinae</taxon>
        <taxon>Hadenini</taxon>
        <taxon>Mythimna</taxon>
    </lineage>
</organism>
<keyword evidence="4" id="KW-1185">Reference proteome</keyword>
<sequence>MSSEELMDTSVCAEAALDSTSSATDFATELRLFKVELRSEFQLMHQEFRQLRTEMAQLKDSLKASDQRVDNLEARLGSLEQRLEQKVHPDRGHLENTIDELRCQLNARDQELLLNEIEVSGVPECKDESALHLVKVLGTKLGVAIDEKDVVHAERVGSTFRNRTSGSISADPTAQRPRNISTPPANNPV</sequence>
<keyword evidence="1" id="KW-0175">Coiled coil</keyword>
<feature type="coiled-coil region" evidence="1">
    <location>
        <begin position="48"/>
        <end position="82"/>
    </location>
</feature>
<dbReference type="EMBL" id="JARGEI010000002">
    <property type="protein sequence ID" value="KAJ8735626.1"/>
    <property type="molecule type" value="Genomic_DNA"/>
</dbReference>
<dbReference type="Gene3D" id="1.20.5.340">
    <property type="match status" value="1"/>
</dbReference>
<gene>
    <name evidence="3" type="ORF">PYW07_007246</name>
</gene>
<name>A0AAD8E196_MYTSE</name>
<dbReference type="Proteomes" id="UP001231518">
    <property type="component" value="Chromosome 2"/>
</dbReference>
<feature type="region of interest" description="Disordered" evidence="2">
    <location>
        <begin position="162"/>
        <end position="189"/>
    </location>
</feature>
<evidence type="ECO:0000256" key="1">
    <source>
        <dbReference type="SAM" id="Coils"/>
    </source>
</evidence>
<comment type="caution">
    <text evidence="3">The sequence shown here is derived from an EMBL/GenBank/DDBJ whole genome shotgun (WGS) entry which is preliminary data.</text>
</comment>
<accession>A0AAD8E196</accession>
<reference evidence="3" key="1">
    <citation type="submission" date="2023-03" db="EMBL/GenBank/DDBJ databases">
        <title>Chromosome-level genomes of two armyworms, Mythimna separata and Mythimna loreyi, provide insights into the biosynthesis and reception of sex pheromones.</title>
        <authorList>
            <person name="Zhao H."/>
        </authorList>
    </citation>
    <scope>NUCLEOTIDE SEQUENCE</scope>
    <source>
        <strain evidence="3">BeijingLab</strain>
        <tissue evidence="3">Pupa</tissue>
    </source>
</reference>
<protein>
    <submittedName>
        <fullName evidence="3">Uncharacterized protein</fullName>
    </submittedName>
</protein>